<evidence type="ECO:0000259" key="3">
    <source>
        <dbReference type="PROSITE" id="PS51186"/>
    </source>
</evidence>
<dbReference type="InterPro" id="IPR050832">
    <property type="entry name" value="Bact_Acetyltransf"/>
</dbReference>
<keyword evidence="5" id="KW-1185">Reference proteome</keyword>
<reference evidence="4" key="1">
    <citation type="journal article" date="2014" name="Int. J. Syst. Evol. Microbiol.">
        <title>Complete genome sequence of Corynebacterium casei LMG S-19264T (=DSM 44701T), isolated from a smear-ripened cheese.</title>
        <authorList>
            <consortium name="US DOE Joint Genome Institute (JGI-PGF)"/>
            <person name="Walter F."/>
            <person name="Albersmeier A."/>
            <person name="Kalinowski J."/>
            <person name="Ruckert C."/>
        </authorList>
    </citation>
    <scope>NUCLEOTIDE SEQUENCE</scope>
    <source>
        <strain evidence="4">VKM Ac-2007</strain>
    </source>
</reference>
<accession>A0A9W6I0R7</accession>
<dbReference type="EMBL" id="BSEV01000005">
    <property type="protein sequence ID" value="GLK09573.1"/>
    <property type="molecule type" value="Genomic_DNA"/>
</dbReference>
<reference evidence="4" key="2">
    <citation type="submission" date="2023-01" db="EMBL/GenBank/DDBJ databases">
        <authorList>
            <person name="Sun Q."/>
            <person name="Evtushenko L."/>
        </authorList>
    </citation>
    <scope>NUCLEOTIDE SEQUENCE</scope>
    <source>
        <strain evidence="4">VKM Ac-2007</strain>
    </source>
</reference>
<dbReference type="PROSITE" id="PS51186">
    <property type="entry name" value="GNAT"/>
    <property type="match status" value="1"/>
</dbReference>
<dbReference type="InterPro" id="IPR016181">
    <property type="entry name" value="Acyl_CoA_acyltransferase"/>
</dbReference>
<dbReference type="PANTHER" id="PTHR43877">
    <property type="entry name" value="AMINOALKYLPHOSPHONATE N-ACETYLTRANSFERASE-RELATED-RELATED"/>
    <property type="match status" value="1"/>
</dbReference>
<name>A0A9W6I0R7_9ACTN</name>
<comment type="caution">
    <text evidence="4">The sequence shown here is derived from an EMBL/GenBank/DDBJ whole genome shotgun (WGS) entry which is preliminary data.</text>
</comment>
<evidence type="ECO:0000313" key="4">
    <source>
        <dbReference type="EMBL" id="GLK09573.1"/>
    </source>
</evidence>
<evidence type="ECO:0000256" key="2">
    <source>
        <dbReference type="ARBA" id="ARBA00023315"/>
    </source>
</evidence>
<keyword evidence="2" id="KW-0012">Acyltransferase</keyword>
<sequence length="329" mass="36528">MRIERIDFTDPGSRTAQWHAAYLTSQTGVPGPLPGLRRFTVMVERGWSNHHVEAWVAEEAGLVVGGCSLHFPTTDNTHSCDLRFLVVHPGHRRRGTGSALLEHCVRRARAHGRELILSDVRAEEAADAFAAGAGAELGMVNGRRALDLHAADWPGLDGMRARAVRHAEGYRLERWAGATPPELAPDMVALMAGMNDAPHDGLEVEGARWDAERYLLSEEAVRAAGLLTYTTLARHGRSGEPAGFTQLHVSREDPGNWGQQGDTTVLAAHRGRRLGLLMKIENAAWFHEREPSVQRVVTWNADSNTHMVAINELMGFRTLDRWHHWQLRL</sequence>
<dbReference type="Proteomes" id="UP001143474">
    <property type="component" value="Unassembled WGS sequence"/>
</dbReference>
<keyword evidence="1" id="KW-0808">Transferase</keyword>
<proteinExistence type="predicted"/>
<evidence type="ECO:0000313" key="5">
    <source>
        <dbReference type="Proteomes" id="UP001143474"/>
    </source>
</evidence>
<evidence type="ECO:0000256" key="1">
    <source>
        <dbReference type="ARBA" id="ARBA00022679"/>
    </source>
</evidence>
<dbReference type="InterPro" id="IPR000182">
    <property type="entry name" value="GNAT_dom"/>
</dbReference>
<dbReference type="Pfam" id="PF00583">
    <property type="entry name" value="Acetyltransf_1"/>
    <property type="match status" value="1"/>
</dbReference>
<organism evidence="4 5">
    <name type="scientific">Streptosporangium carneum</name>
    <dbReference type="NCBI Taxonomy" id="47481"/>
    <lineage>
        <taxon>Bacteria</taxon>
        <taxon>Bacillati</taxon>
        <taxon>Actinomycetota</taxon>
        <taxon>Actinomycetes</taxon>
        <taxon>Streptosporangiales</taxon>
        <taxon>Streptosporangiaceae</taxon>
        <taxon>Streptosporangium</taxon>
    </lineage>
</organism>
<dbReference type="AlphaFoldDB" id="A0A9W6I0R7"/>
<dbReference type="GO" id="GO:0016747">
    <property type="term" value="F:acyltransferase activity, transferring groups other than amino-acyl groups"/>
    <property type="evidence" value="ECO:0007669"/>
    <property type="project" value="InterPro"/>
</dbReference>
<dbReference type="Gene3D" id="3.40.630.30">
    <property type="match status" value="1"/>
</dbReference>
<dbReference type="SUPFAM" id="SSF55729">
    <property type="entry name" value="Acyl-CoA N-acyltransferases (Nat)"/>
    <property type="match status" value="2"/>
</dbReference>
<dbReference type="RefSeq" id="WP_271218023.1">
    <property type="nucleotide sequence ID" value="NZ_BAAAVD010000045.1"/>
</dbReference>
<gene>
    <name evidence="4" type="ORF">GCM10017600_29790</name>
</gene>
<dbReference type="CDD" id="cd04301">
    <property type="entry name" value="NAT_SF"/>
    <property type="match status" value="1"/>
</dbReference>
<protein>
    <submittedName>
        <fullName evidence="4">N-acetyltransferase</fullName>
    </submittedName>
</protein>
<feature type="domain" description="N-acetyltransferase" evidence="3">
    <location>
        <begin position="1"/>
        <end position="192"/>
    </location>
</feature>